<reference evidence="5 6" key="1">
    <citation type="submission" date="2014-02" db="EMBL/GenBank/DDBJ databases">
        <title>Draft genome of Erwinia mallotivora strain BT-MARDI, a papaya dieback pathogen.</title>
        <authorList>
            <person name="Redzuan R."/>
            <person name="Abu Bakar N."/>
            <person name="Badrun R."/>
            <person name="Mohd Raih M.F."/>
            <person name="Rozano L."/>
            <person name="Mat Amin N."/>
        </authorList>
    </citation>
    <scope>NUCLEOTIDE SEQUENCE [LARGE SCALE GENOMIC DNA]</scope>
    <source>
        <strain evidence="5 6">BT-MARDI</strain>
    </source>
</reference>
<dbReference type="SUPFAM" id="SSF46689">
    <property type="entry name" value="Homeodomain-like"/>
    <property type="match status" value="1"/>
</dbReference>
<evidence type="ECO:0000259" key="4">
    <source>
        <dbReference type="PROSITE" id="PS01124"/>
    </source>
</evidence>
<dbReference type="InterPro" id="IPR018062">
    <property type="entry name" value="HTH_AraC-typ_CS"/>
</dbReference>
<dbReference type="AlphaFoldDB" id="A0A014PZB5"/>
<dbReference type="SMART" id="SM00342">
    <property type="entry name" value="HTH_ARAC"/>
    <property type="match status" value="1"/>
</dbReference>
<dbReference type="InterPro" id="IPR009057">
    <property type="entry name" value="Homeodomain-like_sf"/>
</dbReference>
<dbReference type="PANTHER" id="PTHR47893:SF1">
    <property type="entry name" value="REGULATORY PROTEIN PCHR"/>
    <property type="match status" value="1"/>
</dbReference>
<dbReference type="OrthoDB" id="9809338at2"/>
<keyword evidence="2" id="KW-0238">DNA-binding</keyword>
<dbReference type="Proteomes" id="UP000019918">
    <property type="component" value="Unassembled WGS sequence"/>
</dbReference>
<keyword evidence="3" id="KW-0804">Transcription</keyword>
<evidence type="ECO:0000256" key="3">
    <source>
        <dbReference type="ARBA" id="ARBA00023163"/>
    </source>
</evidence>
<dbReference type="PROSITE" id="PS00041">
    <property type="entry name" value="HTH_ARAC_FAMILY_1"/>
    <property type="match status" value="1"/>
</dbReference>
<organism evidence="5 6">
    <name type="scientific">Erwinia mallotivora</name>
    <dbReference type="NCBI Taxonomy" id="69222"/>
    <lineage>
        <taxon>Bacteria</taxon>
        <taxon>Pseudomonadati</taxon>
        <taxon>Pseudomonadota</taxon>
        <taxon>Gammaproteobacteria</taxon>
        <taxon>Enterobacterales</taxon>
        <taxon>Erwiniaceae</taxon>
        <taxon>Erwinia</taxon>
    </lineage>
</organism>
<dbReference type="PROSITE" id="PS01124">
    <property type="entry name" value="HTH_ARAC_FAMILY_2"/>
    <property type="match status" value="1"/>
</dbReference>
<evidence type="ECO:0000313" key="5">
    <source>
        <dbReference type="EMBL" id="EXU76312.1"/>
    </source>
</evidence>
<protein>
    <submittedName>
        <fullName evidence="5">AraC family transcriptional regulator</fullName>
    </submittedName>
</protein>
<accession>A0A014PZB5</accession>
<dbReference type="PANTHER" id="PTHR47893">
    <property type="entry name" value="REGULATORY PROTEIN PCHR"/>
    <property type="match status" value="1"/>
</dbReference>
<keyword evidence="1" id="KW-0805">Transcription regulation</keyword>
<feature type="domain" description="HTH araC/xylS-type" evidence="4">
    <location>
        <begin position="225"/>
        <end position="322"/>
    </location>
</feature>
<dbReference type="STRING" id="69222.BG55_06185"/>
<dbReference type="InterPro" id="IPR053142">
    <property type="entry name" value="PchR_regulatory_protein"/>
</dbReference>
<evidence type="ECO:0000256" key="2">
    <source>
        <dbReference type="ARBA" id="ARBA00023125"/>
    </source>
</evidence>
<dbReference type="Pfam" id="PF12833">
    <property type="entry name" value="HTH_18"/>
    <property type="match status" value="1"/>
</dbReference>
<dbReference type="GO" id="GO:0043565">
    <property type="term" value="F:sequence-specific DNA binding"/>
    <property type="evidence" value="ECO:0007669"/>
    <property type="project" value="InterPro"/>
</dbReference>
<dbReference type="GO" id="GO:0003700">
    <property type="term" value="F:DNA-binding transcription factor activity"/>
    <property type="evidence" value="ECO:0007669"/>
    <property type="project" value="InterPro"/>
</dbReference>
<evidence type="ECO:0000256" key="1">
    <source>
        <dbReference type="ARBA" id="ARBA00023015"/>
    </source>
</evidence>
<dbReference type="PATRIC" id="fig|69222.5.peg.1277"/>
<sequence>MMEKTQRVSAQPALDPHRLQEANEAGIQQEWRQVMQIYRPCDGLGINCINGRPGSKWSFRAEGPPALSINILIEGRMQAAFDNGTVIDARAGTAIMMATGQFATGWDVLDGKSDGAFRMVSIHMQESAVAGLTGLQLDDLRNRVCTVKGDQPHLDAFLGSMPASSALQRLACGLLGFECSWPGACISRDIWLRAKALEMVACFLRENITQQQIKLPVPADRPLLNEARIMLEKNYGQEWSVQSLSRHIGLNEKRLQSGFHALFGCSVHACLTRIRLDAAVAMLQRGANVTETAASCGFGNLSHFSRVFRNHTGISPKQCALGISPEAQ</sequence>
<dbReference type="InterPro" id="IPR020449">
    <property type="entry name" value="Tscrpt_reg_AraC-type_HTH"/>
</dbReference>
<name>A0A014PZB5_9GAMM</name>
<evidence type="ECO:0000313" key="6">
    <source>
        <dbReference type="Proteomes" id="UP000019918"/>
    </source>
</evidence>
<dbReference type="PRINTS" id="PR00032">
    <property type="entry name" value="HTHARAC"/>
</dbReference>
<dbReference type="InterPro" id="IPR018060">
    <property type="entry name" value="HTH_AraC"/>
</dbReference>
<proteinExistence type="predicted"/>
<dbReference type="EMBL" id="JFHN01000033">
    <property type="protein sequence ID" value="EXU76312.1"/>
    <property type="molecule type" value="Genomic_DNA"/>
</dbReference>
<keyword evidence="6" id="KW-1185">Reference proteome</keyword>
<dbReference type="Gene3D" id="1.10.10.60">
    <property type="entry name" value="Homeodomain-like"/>
    <property type="match status" value="1"/>
</dbReference>
<dbReference type="RefSeq" id="WP_052018713.1">
    <property type="nucleotide sequence ID" value="NZ_JFHN01000033.1"/>
</dbReference>
<gene>
    <name evidence="5" type="ORF">BG55_06185</name>
</gene>
<comment type="caution">
    <text evidence="5">The sequence shown here is derived from an EMBL/GenBank/DDBJ whole genome shotgun (WGS) entry which is preliminary data.</text>
</comment>